<dbReference type="AlphaFoldDB" id="A0A6G7VK90"/>
<keyword evidence="4" id="KW-0862">Zinc</keyword>
<keyword evidence="3" id="KW-0479">Metal-binding</keyword>
<dbReference type="GO" id="GO:0008270">
    <property type="term" value="F:zinc ion binding"/>
    <property type="evidence" value="ECO:0007669"/>
    <property type="project" value="InterPro"/>
</dbReference>
<evidence type="ECO:0000256" key="5">
    <source>
        <dbReference type="ARBA" id="ARBA00023002"/>
    </source>
</evidence>
<dbReference type="GO" id="GO:0008198">
    <property type="term" value="F:ferrous iron binding"/>
    <property type="evidence" value="ECO:0007669"/>
    <property type="project" value="InterPro"/>
</dbReference>
<dbReference type="RefSeq" id="WP_166189540.1">
    <property type="nucleotide sequence ID" value="NZ_CP049811.1"/>
</dbReference>
<dbReference type="InterPro" id="IPR004183">
    <property type="entry name" value="Xdiol_dOase_suB"/>
</dbReference>
<dbReference type="SUPFAM" id="SSF53213">
    <property type="entry name" value="LigB-like"/>
    <property type="match status" value="1"/>
</dbReference>
<dbReference type="PANTHER" id="PTHR30096">
    <property type="entry name" value="4,5-DOPA DIOXYGENASE EXTRADIOL-LIKE PROTEIN"/>
    <property type="match status" value="1"/>
</dbReference>
<dbReference type="GO" id="GO:0016702">
    <property type="term" value="F:oxidoreductase activity, acting on single donors with incorporation of molecular oxygen, incorporation of two atoms of oxygen"/>
    <property type="evidence" value="ECO:0007669"/>
    <property type="project" value="UniProtKB-ARBA"/>
</dbReference>
<comment type="similarity">
    <text evidence="2">Belongs to the DODA-type extradiol aromatic ring-opening dioxygenase family.</text>
</comment>
<dbReference type="Gene3D" id="3.40.830.10">
    <property type="entry name" value="LigB-like"/>
    <property type="match status" value="1"/>
</dbReference>
<dbReference type="Proteomes" id="UP000500791">
    <property type="component" value="Chromosome"/>
</dbReference>
<dbReference type="KEGG" id="mon:G8E03_05505"/>
<evidence type="ECO:0000259" key="6">
    <source>
        <dbReference type="Pfam" id="PF02900"/>
    </source>
</evidence>
<dbReference type="Pfam" id="PF02900">
    <property type="entry name" value="LigB"/>
    <property type="match status" value="1"/>
</dbReference>
<evidence type="ECO:0000313" key="7">
    <source>
        <dbReference type="EMBL" id="QIK40268.1"/>
    </source>
</evidence>
<evidence type="ECO:0000256" key="2">
    <source>
        <dbReference type="ARBA" id="ARBA00007581"/>
    </source>
</evidence>
<organism evidence="7 8">
    <name type="scientific">Pontivivens nitratireducens</name>
    <dbReference type="NCBI Taxonomy" id="2758038"/>
    <lineage>
        <taxon>Bacteria</taxon>
        <taxon>Pseudomonadati</taxon>
        <taxon>Pseudomonadota</taxon>
        <taxon>Alphaproteobacteria</taxon>
        <taxon>Rhodobacterales</taxon>
        <taxon>Paracoccaceae</taxon>
        <taxon>Pontivivens</taxon>
    </lineage>
</organism>
<dbReference type="EMBL" id="CP049811">
    <property type="protein sequence ID" value="QIK40268.1"/>
    <property type="molecule type" value="Genomic_DNA"/>
</dbReference>
<protein>
    <submittedName>
        <fullName evidence="7">Dioxygenase</fullName>
    </submittedName>
</protein>
<feature type="domain" description="Extradiol ring-cleavage dioxygenase class III enzyme subunit B" evidence="6">
    <location>
        <begin position="30"/>
        <end position="258"/>
    </location>
</feature>
<reference evidence="7 8" key="1">
    <citation type="submission" date="2020-03" db="EMBL/GenBank/DDBJ databases">
        <title>Complete genome sequence of Monaibacterium sp. ALG8 with diverse plasmids.</title>
        <authorList>
            <person name="Sun C."/>
        </authorList>
    </citation>
    <scope>NUCLEOTIDE SEQUENCE [LARGE SCALE GENOMIC DNA]</scope>
    <source>
        <strain evidence="7 8">ALG8</strain>
    </source>
</reference>
<name>A0A6G7VK90_9RHOB</name>
<keyword evidence="5" id="KW-0560">Oxidoreductase</keyword>
<gene>
    <name evidence="7" type="ORF">G8E03_05505</name>
</gene>
<sequence>MSPMPTLFIPHGGGPCFFMEWNPPDTWDRHRAFLEALPASLPVKPKALLVISGHWEAQEFTVQSNPAPSLLFDYAGFPPSTYEIFWPAPGDPALANRVSRLLKDAGFDAGTDSKRGFDHGVFVPLKVAFPNAGIPTVQLSLRGDLDPEAHLKAGQALAPLRDEGVLIIGSGNTYHNMAVLMRSMHGGAGGAIAGLDFDRWLSEAVTHPDPAQRNAMLANWAQAPGAREANPREEHLIPLHVVAGAAGADRGVKTLEDHVMGAVESAFRFG</sequence>
<evidence type="ECO:0000313" key="8">
    <source>
        <dbReference type="Proteomes" id="UP000500791"/>
    </source>
</evidence>
<evidence type="ECO:0000256" key="4">
    <source>
        <dbReference type="ARBA" id="ARBA00022833"/>
    </source>
</evidence>
<evidence type="ECO:0000256" key="3">
    <source>
        <dbReference type="ARBA" id="ARBA00022723"/>
    </source>
</evidence>
<keyword evidence="7" id="KW-0223">Dioxygenase</keyword>
<dbReference type="PANTHER" id="PTHR30096:SF0">
    <property type="entry name" value="4,5-DOPA DIOXYGENASE EXTRADIOL-LIKE PROTEIN"/>
    <property type="match status" value="1"/>
</dbReference>
<proteinExistence type="inferred from homology"/>
<dbReference type="CDD" id="cd07363">
    <property type="entry name" value="45_DOPA_Dioxygenase"/>
    <property type="match status" value="1"/>
</dbReference>
<dbReference type="PIRSF" id="PIRSF006157">
    <property type="entry name" value="Doxgns_DODA"/>
    <property type="match status" value="1"/>
</dbReference>
<evidence type="ECO:0000256" key="1">
    <source>
        <dbReference type="ARBA" id="ARBA00001947"/>
    </source>
</evidence>
<keyword evidence="8" id="KW-1185">Reference proteome</keyword>
<dbReference type="InterPro" id="IPR014436">
    <property type="entry name" value="Extradiol_dOase_DODA"/>
</dbReference>
<comment type="cofactor">
    <cofactor evidence="1">
        <name>Zn(2+)</name>
        <dbReference type="ChEBI" id="CHEBI:29105"/>
    </cofactor>
</comment>
<accession>A0A6G7VK90</accession>